<accession>A0AAN0NII0</accession>
<sequence length="431" mass="48883">MKDGQEAVGAMLRQADMATLQRRPISDEAKRAVAELSQKTTDFLHATGKRQRKHKAEVKLRFEATLGALTADLLLARLNSEADGYCWRKITSEDFKNTVGERRHFESIRDAWIEMKLIDIHGGFRGADDWVGKKYYPDVPSYRWATRLRATDTLIEYIESYGITAESLDRHFQRELTKGKPIIVKTDKHGDDKGRETAKFKRTAGQIARETEVNEINEYLAEQTFSFGPAPYLRRIYNNGDDPLFDWNHGGRLYAEGKSYLNWEADERKNIEINGSGVVEIDISACQLTIIHGLLGKEFDPIQDLYDFDGLERKDVKQVINTIIGIGGNIDHASGEYLSQKRKRILEAIKESFPILDQLGEKGLNSVTLQAIESDIMMMTLLRLKRDQQIPALPVHDCIIVRAEDADAAKTVFSDSFRELTGVESKLVTKG</sequence>
<dbReference type="RefSeq" id="WP_342071447.1">
    <property type="nucleotide sequence ID" value="NZ_CP151762.1"/>
</dbReference>
<dbReference type="KEGG" id="yag:AABB28_07500"/>
<keyword evidence="2" id="KW-1185">Reference proteome</keyword>
<organism evidence="1 2">
    <name type="scientific">Yoonia algicola</name>
    <dbReference type="NCBI Taxonomy" id="3137368"/>
    <lineage>
        <taxon>Bacteria</taxon>
        <taxon>Pseudomonadati</taxon>
        <taxon>Pseudomonadota</taxon>
        <taxon>Alphaproteobacteria</taxon>
        <taxon>Rhodobacterales</taxon>
        <taxon>Paracoccaceae</taxon>
        <taxon>Yoonia</taxon>
    </lineage>
</organism>
<dbReference type="EMBL" id="CP151762">
    <property type="protein sequence ID" value="WZU65097.1"/>
    <property type="molecule type" value="Genomic_DNA"/>
</dbReference>
<evidence type="ECO:0000313" key="1">
    <source>
        <dbReference type="EMBL" id="WZU65097.1"/>
    </source>
</evidence>
<proteinExistence type="predicted"/>
<evidence type="ECO:0000313" key="2">
    <source>
        <dbReference type="Proteomes" id="UP001451782"/>
    </source>
</evidence>
<gene>
    <name evidence="1" type="ORF">AABB28_07500</name>
</gene>
<name>A0AAN0NII0_9RHOB</name>
<protein>
    <submittedName>
        <fullName evidence="1">Uncharacterized protein</fullName>
    </submittedName>
</protein>
<dbReference type="AlphaFoldDB" id="A0AAN0NII0"/>
<dbReference type="Proteomes" id="UP001451782">
    <property type="component" value="Chromosome"/>
</dbReference>
<reference evidence="1 2" key="1">
    <citation type="submission" date="2024-04" db="EMBL/GenBank/DDBJ databases">
        <title>Phylogenomic analyses of a clade within the roseobacter group suggest taxonomic reassignments of species of the genera Aestuariivita, Citreicella, Loktanella, Nautella, Pelagibaca, Ruegeria, Thalassobius, Thiobacimonas and Tropicibacter, and the proposal o.</title>
        <authorList>
            <person name="Jeon C.O."/>
        </authorList>
    </citation>
    <scope>NUCLEOTIDE SEQUENCE [LARGE SCALE GENOMIC DNA]</scope>
    <source>
        <strain evidence="1 2">G8-12</strain>
    </source>
</reference>